<dbReference type="InterPro" id="IPR029063">
    <property type="entry name" value="SAM-dependent_MTases_sf"/>
</dbReference>
<dbReference type="Gene3D" id="3.40.50.150">
    <property type="entry name" value="Vaccinia Virus protein VP39"/>
    <property type="match status" value="1"/>
</dbReference>
<sequence>MTRGTTAPNRLRRIDRWIAATQTRALRSDARPLAVDLGYGASPVTTLELHARLRAVAPRLEVVGIEIEPARVAAGVAFLAQAGPRDGLSFARGGFELPVPRPPVLVRAFNVLRQYGEPAAWRAWDDLRARLAPSGVLVEGTCDEIGRRAVWVTLTRDGPRTITFAAHLPTLDHPSALAERLPKTLIHRNVPGEPVHEFLTAFDRCWATAAPHSAFGPRARWVEAVSLLARTHPVLASPPFGGRNRWRLGEVTLPWEAVAPHSR</sequence>
<proteinExistence type="predicted"/>
<name>A0A1I5SVA8_9ACTN</name>
<dbReference type="eggNOG" id="COG4122">
    <property type="taxonomic scope" value="Bacteria"/>
</dbReference>
<dbReference type="STRING" id="1993.SAMN04489713_11740"/>
<dbReference type="EMBL" id="FOVH01000017">
    <property type="protein sequence ID" value="SFP74700.1"/>
    <property type="molecule type" value="Genomic_DNA"/>
</dbReference>
<dbReference type="SUPFAM" id="SSF53335">
    <property type="entry name" value="S-adenosyl-L-methionine-dependent methyltransferases"/>
    <property type="match status" value="1"/>
</dbReference>
<dbReference type="AlphaFoldDB" id="A0A1I5SVA8"/>
<keyword evidence="2" id="KW-1185">Reference proteome</keyword>
<dbReference type="RefSeq" id="WP_075023833.1">
    <property type="nucleotide sequence ID" value="NZ_CP083237.1"/>
</dbReference>
<accession>A0A1I5SVA8</accession>
<dbReference type="GeneID" id="99654460"/>
<dbReference type="InParanoid" id="A0A1I5SVA8"/>
<gene>
    <name evidence="1" type="ORF">SAMN04489713_11740</name>
</gene>
<protein>
    <recommendedName>
        <fullName evidence="3">Class I SAM-dependent methyltransferase</fullName>
    </recommendedName>
</protein>
<evidence type="ECO:0000313" key="2">
    <source>
        <dbReference type="Proteomes" id="UP000183413"/>
    </source>
</evidence>
<organism evidence="1 2">
    <name type="scientific">Actinomadura madurae</name>
    <dbReference type="NCBI Taxonomy" id="1993"/>
    <lineage>
        <taxon>Bacteria</taxon>
        <taxon>Bacillati</taxon>
        <taxon>Actinomycetota</taxon>
        <taxon>Actinomycetes</taxon>
        <taxon>Streptosporangiales</taxon>
        <taxon>Thermomonosporaceae</taxon>
        <taxon>Actinomadura</taxon>
    </lineage>
</organism>
<evidence type="ECO:0008006" key="3">
    <source>
        <dbReference type="Google" id="ProtNLM"/>
    </source>
</evidence>
<reference evidence="1 2" key="1">
    <citation type="submission" date="2016-10" db="EMBL/GenBank/DDBJ databases">
        <authorList>
            <person name="de Groot N.N."/>
        </authorList>
    </citation>
    <scope>NUCLEOTIDE SEQUENCE [LARGE SCALE GENOMIC DNA]</scope>
    <source>
        <strain evidence="1 2">DSM 43067</strain>
    </source>
</reference>
<dbReference type="Proteomes" id="UP000183413">
    <property type="component" value="Unassembled WGS sequence"/>
</dbReference>
<evidence type="ECO:0000313" key="1">
    <source>
        <dbReference type="EMBL" id="SFP74700.1"/>
    </source>
</evidence>